<proteinExistence type="predicted"/>
<dbReference type="RefSeq" id="WP_144230052.1">
    <property type="nucleotide sequence ID" value="NZ_CBCRVV010000015.1"/>
</dbReference>
<accession>A0A556QSA1</accession>
<evidence type="ECO:0000313" key="3">
    <source>
        <dbReference type="Proteomes" id="UP000315648"/>
    </source>
</evidence>
<protein>
    <submittedName>
        <fullName evidence="2">LamG domain-containing protein</fullName>
    </submittedName>
</protein>
<dbReference type="Gene3D" id="2.60.120.200">
    <property type="match status" value="1"/>
</dbReference>
<reference evidence="2 3" key="1">
    <citation type="submission" date="2019-07" db="EMBL/GenBank/DDBJ databases">
        <title>Description of 53C-WASEF.</title>
        <authorList>
            <person name="Pitt A."/>
            <person name="Hahn M.W."/>
        </authorList>
    </citation>
    <scope>NUCLEOTIDE SEQUENCE [LARGE SCALE GENOMIC DNA]</scope>
    <source>
        <strain evidence="2 3">53C-WASEF</strain>
    </source>
</reference>
<evidence type="ECO:0000256" key="1">
    <source>
        <dbReference type="SAM" id="MobiDB-lite"/>
    </source>
</evidence>
<keyword evidence="3" id="KW-1185">Reference proteome</keyword>
<comment type="caution">
    <text evidence="2">The sequence shown here is derived from an EMBL/GenBank/DDBJ whole genome shotgun (WGS) entry which is preliminary data.</text>
</comment>
<dbReference type="InterPro" id="IPR013320">
    <property type="entry name" value="ConA-like_dom_sf"/>
</dbReference>
<dbReference type="Pfam" id="PF13385">
    <property type="entry name" value="Laminin_G_3"/>
    <property type="match status" value="1"/>
</dbReference>
<sequence length="275" mass="30224">MITSNSSKEKGFSGENEPGWPRLSQTENGEVKALPEPVCRWTFQEEAGEVRWSEGRERYALKEMAGPVARVEDGVVGPYAMEVSEGQWLNLARAECPALDFHGKGKPFSVVAWVKRAPKSVPECQAVAGMWNETVETRQYCLFLDLGIWSSAEQMCGHVSATGAPTPGYKYCMEAAIGATPVDYGVWRQVAFTFDGTWVRVYLDGKLDYRPGLNPYYWPHAINDGGTDGSDFTVGAVFRGGAMGNWFTGRLGGLAVYREALPEAAVAELFATRKV</sequence>
<name>A0A556QSA1_9BACT</name>
<evidence type="ECO:0000313" key="2">
    <source>
        <dbReference type="EMBL" id="TSJ79511.1"/>
    </source>
</evidence>
<dbReference type="SUPFAM" id="SSF49899">
    <property type="entry name" value="Concanavalin A-like lectins/glucanases"/>
    <property type="match status" value="1"/>
</dbReference>
<dbReference type="EMBL" id="VMBG01000001">
    <property type="protein sequence ID" value="TSJ79511.1"/>
    <property type="molecule type" value="Genomic_DNA"/>
</dbReference>
<dbReference type="OrthoDB" id="5124266at2"/>
<gene>
    <name evidence="2" type="ORF">FPL22_09550</name>
</gene>
<organism evidence="2 3">
    <name type="scientific">Rariglobus hedericola</name>
    <dbReference type="NCBI Taxonomy" id="2597822"/>
    <lineage>
        <taxon>Bacteria</taxon>
        <taxon>Pseudomonadati</taxon>
        <taxon>Verrucomicrobiota</taxon>
        <taxon>Opitutia</taxon>
        <taxon>Opitutales</taxon>
        <taxon>Opitutaceae</taxon>
        <taxon>Rariglobus</taxon>
    </lineage>
</organism>
<dbReference type="Proteomes" id="UP000315648">
    <property type="component" value="Unassembled WGS sequence"/>
</dbReference>
<dbReference type="AlphaFoldDB" id="A0A556QSA1"/>
<feature type="region of interest" description="Disordered" evidence="1">
    <location>
        <begin position="1"/>
        <end position="31"/>
    </location>
</feature>